<evidence type="ECO:0000313" key="5">
    <source>
        <dbReference type="Proteomes" id="UP000315395"/>
    </source>
</evidence>
<dbReference type="Pfam" id="PF13338">
    <property type="entry name" value="AbiEi_4"/>
    <property type="match status" value="1"/>
</dbReference>
<evidence type="ECO:0000259" key="3">
    <source>
        <dbReference type="Pfam" id="PF13338"/>
    </source>
</evidence>
<dbReference type="AlphaFoldDB" id="A0A516G7C4"/>
<proteinExistence type="predicted"/>
<dbReference type="Proteomes" id="UP000315395">
    <property type="component" value="Chromosome"/>
</dbReference>
<feature type="domain" description="DUF559" evidence="2">
    <location>
        <begin position="289"/>
        <end position="352"/>
    </location>
</feature>
<name>A0A516G7C4_9MICO</name>
<dbReference type="Gene3D" id="3.40.960.10">
    <property type="entry name" value="VSR Endonuclease"/>
    <property type="match status" value="1"/>
</dbReference>
<feature type="region of interest" description="Disordered" evidence="1">
    <location>
        <begin position="1"/>
        <end position="24"/>
    </location>
</feature>
<sequence length="362" mass="39358">MPRRLMAPIRSHGSGRALPEPPSPVVNSGAHWGCGQLRPQNPLAVHCEGMHPDIATLLASQGGVAATSQLTTMGITRYVLRRLIVHKELIRLPRGIVADPAVWEGAAPWDRHALRAQGLMMGPAGAPGSPLALSHHSALSLCGAASHGVDDRIHIVRTDGRRGRSDAFVQCHSPVAEDQVHERDGVRMVLPELAVLQTAATFGVESGLVSADSCLRDGQVTPDKLQQALDRGGFGNGTSAARTVTKHASGLAESAGESRCRWLFVMLGLPTPLAQAIIRDHAGQFIARVDFLFEDERTVIEFDGRVKYTNPRVLFEEKQREDFLRTLGYIVVRLVWADLAHPDRVRARILEAFSISARHRAS</sequence>
<evidence type="ECO:0000256" key="1">
    <source>
        <dbReference type="SAM" id="MobiDB-lite"/>
    </source>
</evidence>
<dbReference type="InterPro" id="IPR025159">
    <property type="entry name" value="AbiEi_N"/>
</dbReference>
<reference evidence="4 5" key="1">
    <citation type="submission" date="2019-07" db="EMBL/GenBank/DDBJ databases">
        <title>complete genome sequencing of Ornithinimicrobium sp. H23M54.</title>
        <authorList>
            <person name="Bae J.-W."/>
            <person name="Lee S.-Y."/>
        </authorList>
    </citation>
    <scope>NUCLEOTIDE SEQUENCE [LARGE SCALE GENOMIC DNA]</scope>
    <source>
        <strain evidence="4 5">H23M54</strain>
    </source>
</reference>
<gene>
    <name evidence="4" type="ORF">FNH13_02100</name>
</gene>
<evidence type="ECO:0000313" key="4">
    <source>
        <dbReference type="EMBL" id="QDO87270.1"/>
    </source>
</evidence>
<keyword evidence="5" id="KW-1185">Reference proteome</keyword>
<dbReference type="Pfam" id="PF04480">
    <property type="entry name" value="DUF559"/>
    <property type="match status" value="1"/>
</dbReference>
<dbReference type="OrthoDB" id="5176673at2"/>
<dbReference type="EMBL" id="CP041616">
    <property type="protein sequence ID" value="QDO87270.1"/>
    <property type="molecule type" value="Genomic_DNA"/>
</dbReference>
<protein>
    <submittedName>
        <fullName evidence="4">Type IV toxin-antitoxin system AbiEi family antitoxin domain-containing protein</fullName>
    </submittedName>
</protein>
<evidence type="ECO:0000259" key="2">
    <source>
        <dbReference type="Pfam" id="PF04480"/>
    </source>
</evidence>
<dbReference type="KEGG" id="orz:FNH13_02100"/>
<organism evidence="4 5">
    <name type="scientific">Ornithinimicrobium ciconiae</name>
    <dbReference type="NCBI Taxonomy" id="2594265"/>
    <lineage>
        <taxon>Bacteria</taxon>
        <taxon>Bacillati</taxon>
        <taxon>Actinomycetota</taxon>
        <taxon>Actinomycetes</taxon>
        <taxon>Micrococcales</taxon>
        <taxon>Ornithinimicrobiaceae</taxon>
        <taxon>Ornithinimicrobium</taxon>
    </lineage>
</organism>
<feature type="domain" description="AbiEi antitoxin N-terminal" evidence="3">
    <location>
        <begin position="54"/>
        <end position="96"/>
    </location>
</feature>
<accession>A0A516G7C4</accession>
<dbReference type="InterPro" id="IPR007569">
    <property type="entry name" value="DUF559"/>
</dbReference>